<gene>
    <name evidence="2" type="ORF">SAMN05443551_3770</name>
</gene>
<proteinExistence type="predicted"/>
<dbReference type="Proteomes" id="UP000184221">
    <property type="component" value="Unassembled WGS sequence"/>
</dbReference>
<protein>
    <recommendedName>
        <fullName evidence="4">Antifreeze protein</fullName>
    </recommendedName>
</protein>
<evidence type="ECO:0000313" key="3">
    <source>
        <dbReference type="Proteomes" id="UP000184221"/>
    </source>
</evidence>
<dbReference type="EMBL" id="FQXC01000005">
    <property type="protein sequence ID" value="SHH95227.1"/>
    <property type="molecule type" value="Genomic_DNA"/>
</dbReference>
<reference evidence="2 3" key="1">
    <citation type="submission" date="2016-11" db="EMBL/GenBank/DDBJ databases">
        <authorList>
            <person name="Jaros S."/>
            <person name="Januszkiewicz K."/>
            <person name="Wedrychowicz H."/>
        </authorList>
    </citation>
    <scope>NUCLEOTIDE SEQUENCE [LARGE SCALE GENOMIC DNA]</scope>
    <source>
        <strain evidence="2 3">DSM 29431</strain>
    </source>
</reference>
<keyword evidence="3" id="KW-1185">Reference proteome</keyword>
<name>A0A1M5X5X6_9RHOB</name>
<keyword evidence="1" id="KW-0812">Transmembrane</keyword>
<sequence>MPKVVTAMDYWANAMQMGFVLAEAHGVIAMRLLGAMGVWSVPKTENSRMLNEKVFAFVKGSTDASLAAIAGNTPDVVAAAAIKPIRRATYYNHKRLTRRGLKRF</sequence>
<dbReference type="AlphaFoldDB" id="A0A1M5X5X6"/>
<keyword evidence="1" id="KW-0472">Membrane</keyword>
<dbReference type="OrthoDB" id="7869201at2"/>
<feature type="transmembrane region" description="Helical" evidence="1">
    <location>
        <begin position="20"/>
        <end position="41"/>
    </location>
</feature>
<accession>A0A1M5X5X6</accession>
<organism evidence="2 3">
    <name type="scientific">Marivita hallyeonensis</name>
    <dbReference type="NCBI Taxonomy" id="996342"/>
    <lineage>
        <taxon>Bacteria</taxon>
        <taxon>Pseudomonadati</taxon>
        <taxon>Pseudomonadota</taxon>
        <taxon>Alphaproteobacteria</taxon>
        <taxon>Rhodobacterales</taxon>
        <taxon>Roseobacteraceae</taxon>
        <taxon>Marivita</taxon>
    </lineage>
</organism>
<evidence type="ECO:0000256" key="1">
    <source>
        <dbReference type="SAM" id="Phobius"/>
    </source>
</evidence>
<evidence type="ECO:0000313" key="2">
    <source>
        <dbReference type="EMBL" id="SHH95227.1"/>
    </source>
</evidence>
<dbReference type="STRING" id="996342.SAMN05443551_3770"/>
<evidence type="ECO:0008006" key="4">
    <source>
        <dbReference type="Google" id="ProtNLM"/>
    </source>
</evidence>
<keyword evidence="1" id="KW-1133">Transmembrane helix</keyword>
<dbReference type="RefSeq" id="WP_072779621.1">
    <property type="nucleotide sequence ID" value="NZ_FQXC01000005.1"/>
</dbReference>